<dbReference type="Proteomes" id="UP000079169">
    <property type="component" value="Unplaced"/>
</dbReference>
<accession>A0A3Q0JFI3</accession>
<dbReference type="Pfam" id="PF13705">
    <property type="entry name" value="TRC8_N"/>
    <property type="match status" value="1"/>
</dbReference>
<evidence type="ECO:0000313" key="8">
    <source>
        <dbReference type="RefSeq" id="XP_026687242.1"/>
    </source>
</evidence>
<dbReference type="GO" id="GO:0016020">
    <property type="term" value="C:membrane"/>
    <property type="evidence" value="ECO:0007669"/>
    <property type="project" value="UniProtKB-SubCell"/>
</dbReference>
<feature type="domain" description="TRC8-like N-terminal" evidence="6">
    <location>
        <begin position="2"/>
        <end position="139"/>
    </location>
</feature>
<proteinExistence type="predicted"/>
<dbReference type="GeneID" id="113471947"/>
<evidence type="ECO:0000256" key="3">
    <source>
        <dbReference type="ARBA" id="ARBA00022989"/>
    </source>
</evidence>
<sequence length="143" mass="16498">ILQTEDQDDKSIGTVSAILFYILALQTGLTELEPEDRFVRLCRNFCLLFTALLHFIHNIVNPLLMSLSASHNPALHRHVRALGVCSFLIIYPTLLLVYLWTNLQLSTWLLAVSAFSTEVIVKVWSVMKYVPIFLEKKWQNFFT</sequence>
<evidence type="ECO:0000313" key="7">
    <source>
        <dbReference type="Proteomes" id="UP000079169"/>
    </source>
</evidence>
<comment type="subcellular location">
    <subcellularLocation>
        <location evidence="1">Membrane</location>
        <topology evidence="1">Multi-pass membrane protein</topology>
    </subcellularLocation>
</comment>
<keyword evidence="7" id="KW-1185">Reference proteome</keyword>
<evidence type="ECO:0000256" key="5">
    <source>
        <dbReference type="SAM" id="Phobius"/>
    </source>
</evidence>
<feature type="transmembrane region" description="Helical" evidence="5">
    <location>
        <begin position="81"/>
        <end position="101"/>
    </location>
</feature>
<keyword evidence="4 5" id="KW-0472">Membrane</keyword>
<evidence type="ECO:0000256" key="2">
    <source>
        <dbReference type="ARBA" id="ARBA00022692"/>
    </source>
</evidence>
<feature type="transmembrane region" description="Helical" evidence="5">
    <location>
        <begin position="107"/>
        <end position="127"/>
    </location>
</feature>
<dbReference type="AlphaFoldDB" id="A0A3Q0JFI3"/>
<keyword evidence="2 5" id="KW-0812">Transmembrane</keyword>
<evidence type="ECO:0000256" key="4">
    <source>
        <dbReference type="ARBA" id="ARBA00023136"/>
    </source>
</evidence>
<feature type="transmembrane region" description="Helical" evidence="5">
    <location>
        <begin position="12"/>
        <end position="29"/>
    </location>
</feature>
<dbReference type="KEGG" id="dci:113471947"/>
<name>A0A3Q0JFI3_DIACI</name>
<keyword evidence="3 5" id="KW-1133">Transmembrane helix</keyword>
<gene>
    <name evidence="8" type="primary">LOC113471947</name>
</gene>
<dbReference type="RefSeq" id="XP_026687242.1">
    <property type="nucleotide sequence ID" value="XM_026831441.1"/>
</dbReference>
<reference evidence="8" key="1">
    <citation type="submission" date="2025-08" db="UniProtKB">
        <authorList>
            <consortium name="RefSeq"/>
        </authorList>
    </citation>
    <scope>IDENTIFICATION</scope>
</reference>
<dbReference type="InterPro" id="IPR025754">
    <property type="entry name" value="TRC8_N_dom"/>
</dbReference>
<organism evidence="7 8">
    <name type="scientific">Diaphorina citri</name>
    <name type="common">Asian citrus psyllid</name>
    <dbReference type="NCBI Taxonomy" id="121845"/>
    <lineage>
        <taxon>Eukaryota</taxon>
        <taxon>Metazoa</taxon>
        <taxon>Ecdysozoa</taxon>
        <taxon>Arthropoda</taxon>
        <taxon>Hexapoda</taxon>
        <taxon>Insecta</taxon>
        <taxon>Pterygota</taxon>
        <taxon>Neoptera</taxon>
        <taxon>Paraneoptera</taxon>
        <taxon>Hemiptera</taxon>
        <taxon>Sternorrhyncha</taxon>
        <taxon>Psylloidea</taxon>
        <taxon>Psyllidae</taxon>
        <taxon>Diaphorininae</taxon>
        <taxon>Diaphorina</taxon>
    </lineage>
</organism>
<dbReference type="PaxDb" id="121845-A0A3Q0JFI3"/>
<dbReference type="STRING" id="121845.A0A3Q0JFI3"/>
<protein>
    <submittedName>
        <fullName evidence="8">Protein TRC8 homolog</fullName>
    </submittedName>
</protein>
<feature type="transmembrane region" description="Helical" evidence="5">
    <location>
        <begin position="41"/>
        <end position="60"/>
    </location>
</feature>
<feature type="non-terminal residue" evidence="8">
    <location>
        <position position="1"/>
    </location>
</feature>
<evidence type="ECO:0000256" key="1">
    <source>
        <dbReference type="ARBA" id="ARBA00004141"/>
    </source>
</evidence>
<evidence type="ECO:0000259" key="6">
    <source>
        <dbReference type="Pfam" id="PF13705"/>
    </source>
</evidence>